<reference evidence="1 2" key="1">
    <citation type="submission" date="2016-11" db="EMBL/GenBank/DDBJ databases">
        <authorList>
            <person name="Jaros S."/>
            <person name="Januszkiewicz K."/>
            <person name="Wedrychowicz H."/>
        </authorList>
    </citation>
    <scope>NUCLEOTIDE SEQUENCE [LARGE SCALE GENOMIC DNA]</scope>
    <source>
        <strain evidence="1 2">DSM 14214</strain>
    </source>
</reference>
<dbReference type="Proteomes" id="UP000183975">
    <property type="component" value="Unassembled WGS sequence"/>
</dbReference>
<dbReference type="EMBL" id="FRAH01000024">
    <property type="protein sequence ID" value="SHK34977.1"/>
    <property type="molecule type" value="Genomic_DNA"/>
</dbReference>
<gene>
    <name evidence="1" type="ORF">SAMN02745138_01581</name>
</gene>
<evidence type="ECO:0000313" key="1">
    <source>
        <dbReference type="EMBL" id="SHK34977.1"/>
    </source>
</evidence>
<name>A0A1M6RRP1_9FIRM</name>
<evidence type="ECO:0000313" key="2">
    <source>
        <dbReference type="Proteomes" id="UP000183975"/>
    </source>
</evidence>
<dbReference type="AlphaFoldDB" id="A0A1M6RRP1"/>
<proteinExistence type="predicted"/>
<protein>
    <submittedName>
        <fullName evidence="1">Uncharacterized protein</fullName>
    </submittedName>
</protein>
<organism evidence="1 2">
    <name type="scientific">Anaerotignum lactatifermentans DSM 14214</name>
    <dbReference type="NCBI Taxonomy" id="1121323"/>
    <lineage>
        <taxon>Bacteria</taxon>
        <taxon>Bacillati</taxon>
        <taxon>Bacillota</taxon>
        <taxon>Clostridia</taxon>
        <taxon>Lachnospirales</taxon>
        <taxon>Anaerotignaceae</taxon>
        <taxon>Anaerotignum</taxon>
    </lineage>
</organism>
<sequence length="154" mass="16942">MIIWKNTCGESWQRTIENGWEVSGKPGAFLFFIPKGALTHHLLKQAVVALPLVGHVRSPRGIATPAGAAGQGCISAKLPALPMQSAQGFSFWNPLFMGWYIATPSRRLPASTCHRQLDTDTGVERFAPPLLVVRRISRRTCCNRVRKKGCCVSQ</sequence>
<accession>A0A1M6RRP1</accession>
<keyword evidence="2" id="KW-1185">Reference proteome</keyword>